<comment type="caution">
    <text evidence="1">The sequence shown here is derived from an EMBL/GenBank/DDBJ whole genome shotgun (WGS) entry which is preliminary data.</text>
</comment>
<evidence type="ECO:0000313" key="2">
    <source>
        <dbReference type="Proteomes" id="UP000707731"/>
    </source>
</evidence>
<sequence>MKKSSIRSKWLSELLVSLAVTIALIAGALAFFDILWREGRTEPGMMIIEAPVVSVPWSPDGRPNGAN</sequence>
<reference evidence="1 2" key="1">
    <citation type="submission" date="2020-10" db="EMBL/GenBank/DDBJ databases">
        <title>Identification of Nocardia species via Next-generation sequencing and recognition of intraspecies genetic diversity.</title>
        <authorList>
            <person name="Li P."/>
            <person name="Li P."/>
            <person name="Lu B."/>
        </authorList>
    </citation>
    <scope>NUCLEOTIDE SEQUENCE [LARGE SCALE GENOMIC DNA]</scope>
    <source>
        <strain evidence="1 2">BJ06-0143</strain>
    </source>
</reference>
<keyword evidence="2" id="KW-1185">Reference proteome</keyword>
<protein>
    <submittedName>
        <fullName evidence="1">Uncharacterized protein</fullName>
    </submittedName>
</protein>
<evidence type="ECO:0000313" key="1">
    <source>
        <dbReference type="EMBL" id="MBF6355055.1"/>
    </source>
</evidence>
<proteinExistence type="predicted"/>
<name>A0ABS0DA91_9NOCA</name>
<organism evidence="1 2">
    <name type="scientific">Nocardia higoensis</name>
    <dbReference type="NCBI Taxonomy" id="228599"/>
    <lineage>
        <taxon>Bacteria</taxon>
        <taxon>Bacillati</taxon>
        <taxon>Actinomycetota</taxon>
        <taxon>Actinomycetes</taxon>
        <taxon>Mycobacteriales</taxon>
        <taxon>Nocardiaceae</taxon>
        <taxon>Nocardia</taxon>
    </lineage>
</organism>
<accession>A0ABS0DA91</accession>
<dbReference type="EMBL" id="JADLQN010000001">
    <property type="protein sequence ID" value="MBF6355055.1"/>
    <property type="molecule type" value="Genomic_DNA"/>
</dbReference>
<dbReference type="RefSeq" id="WP_195001711.1">
    <property type="nucleotide sequence ID" value="NZ_JADLQN010000001.1"/>
</dbReference>
<dbReference type="Proteomes" id="UP000707731">
    <property type="component" value="Unassembled WGS sequence"/>
</dbReference>
<gene>
    <name evidence="1" type="ORF">IU449_10950</name>
</gene>